<accession>A0AA38I1H6</accession>
<feature type="region of interest" description="Disordered" evidence="2">
    <location>
        <begin position="258"/>
        <end position="285"/>
    </location>
</feature>
<feature type="domain" description="DUF7041" evidence="3">
    <location>
        <begin position="55"/>
        <end position="137"/>
    </location>
</feature>
<dbReference type="AlphaFoldDB" id="A0AA38I1H6"/>
<dbReference type="EMBL" id="JALNTZ010000007">
    <property type="protein sequence ID" value="KAJ3645044.1"/>
    <property type="molecule type" value="Genomic_DNA"/>
</dbReference>
<organism evidence="4 5">
    <name type="scientific">Zophobas morio</name>
    <dbReference type="NCBI Taxonomy" id="2755281"/>
    <lineage>
        <taxon>Eukaryota</taxon>
        <taxon>Metazoa</taxon>
        <taxon>Ecdysozoa</taxon>
        <taxon>Arthropoda</taxon>
        <taxon>Hexapoda</taxon>
        <taxon>Insecta</taxon>
        <taxon>Pterygota</taxon>
        <taxon>Neoptera</taxon>
        <taxon>Endopterygota</taxon>
        <taxon>Coleoptera</taxon>
        <taxon>Polyphaga</taxon>
        <taxon>Cucujiformia</taxon>
        <taxon>Tenebrionidae</taxon>
        <taxon>Zophobas</taxon>
    </lineage>
</organism>
<evidence type="ECO:0000256" key="2">
    <source>
        <dbReference type="SAM" id="MobiDB-lite"/>
    </source>
</evidence>
<protein>
    <recommendedName>
        <fullName evidence="3">DUF7041 domain-containing protein</fullName>
    </recommendedName>
</protein>
<dbReference type="PANTHER" id="PTHR33327:SF3">
    <property type="entry name" value="RNA-DIRECTED DNA POLYMERASE"/>
    <property type="match status" value="1"/>
</dbReference>
<dbReference type="Pfam" id="PF23055">
    <property type="entry name" value="DUF7041"/>
    <property type="match status" value="1"/>
</dbReference>
<keyword evidence="1" id="KW-0175">Coiled coil</keyword>
<evidence type="ECO:0000313" key="5">
    <source>
        <dbReference type="Proteomes" id="UP001168821"/>
    </source>
</evidence>
<feature type="coiled-coil region" evidence="1">
    <location>
        <begin position="4"/>
        <end position="38"/>
    </location>
</feature>
<reference evidence="4" key="1">
    <citation type="journal article" date="2023" name="G3 (Bethesda)">
        <title>Whole genome assemblies of Zophobas morio and Tenebrio molitor.</title>
        <authorList>
            <person name="Kaur S."/>
            <person name="Stinson S.A."/>
            <person name="diCenzo G.C."/>
        </authorList>
    </citation>
    <scope>NUCLEOTIDE SEQUENCE</scope>
    <source>
        <strain evidence="4">QUZm001</strain>
    </source>
</reference>
<feature type="compositionally biased region" description="Polar residues" evidence="2">
    <location>
        <begin position="258"/>
        <end position="269"/>
    </location>
</feature>
<comment type="caution">
    <text evidence="4">The sequence shown here is derived from an EMBL/GenBank/DDBJ whole genome shotgun (WGS) entry which is preliminary data.</text>
</comment>
<proteinExistence type="predicted"/>
<keyword evidence="5" id="KW-1185">Reference proteome</keyword>
<evidence type="ECO:0000313" key="4">
    <source>
        <dbReference type="EMBL" id="KAJ3645044.1"/>
    </source>
</evidence>
<sequence length="315" mass="35671">MPTAEELQQQLEKQQEAIRKLEQELANTRATKTTGDEELLKNLDEVKVTSSNLKLPTFWRRDPALWFAQVEAQFHTARITSDQTKYCTVVAALDCSTLQPVTDIVANPPDKERYDTIKKKLIAAYTDSQEKQLRKLINEMELGDRQPSQLFREMKALAGQQMNSEVVKTLWLQRLPPHVQLVLSASEGVPLEKMAEIADKLAEIHRSNAMASSINAIGATSDTTRQNTIVPTQETNLITVIADLQKQMAALSIAVTHLTNTRGRSPQARQNDRRNRSRTHSRQRTDQNGVCYYHAKFGVNARKCFKPCTFVQPEN</sequence>
<gene>
    <name evidence="4" type="ORF">Zmor_022732</name>
</gene>
<dbReference type="Proteomes" id="UP001168821">
    <property type="component" value="Unassembled WGS sequence"/>
</dbReference>
<dbReference type="PANTHER" id="PTHR33327">
    <property type="entry name" value="ENDONUCLEASE"/>
    <property type="match status" value="1"/>
</dbReference>
<name>A0AA38I1H6_9CUCU</name>
<dbReference type="InterPro" id="IPR055469">
    <property type="entry name" value="DUF7041"/>
</dbReference>
<evidence type="ECO:0000259" key="3">
    <source>
        <dbReference type="Pfam" id="PF23055"/>
    </source>
</evidence>
<evidence type="ECO:0000256" key="1">
    <source>
        <dbReference type="SAM" id="Coils"/>
    </source>
</evidence>